<reference evidence="7" key="1">
    <citation type="journal article" date="2019" name="Int. J. Syst. Evol. Microbiol.">
        <title>The Global Catalogue of Microorganisms (GCM) 10K type strain sequencing project: providing services to taxonomists for standard genome sequencing and annotation.</title>
        <authorList>
            <consortium name="The Broad Institute Genomics Platform"/>
            <consortium name="The Broad Institute Genome Sequencing Center for Infectious Disease"/>
            <person name="Wu L."/>
            <person name="Ma J."/>
        </authorList>
    </citation>
    <scope>NUCLEOTIDE SEQUENCE [LARGE SCALE GENOMIC DNA]</scope>
    <source>
        <strain evidence="7">JCM 11136</strain>
    </source>
</reference>
<keyword evidence="4" id="KW-0812">Transmembrane</keyword>
<evidence type="ECO:0000313" key="6">
    <source>
        <dbReference type="EMBL" id="GAA0942884.1"/>
    </source>
</evidence>
<dbReference type="InterPro" id="IPR050482">
    <property type="entry name" value="Sensor_HK_TwoCompSys"/>
</dbReference>
<feature type="domain" description="Signal transduction histidine kinase subgroup 3 dimerisation and phosphoacceptor" evidence="5">
    <location>
        <begin position="200"/>
        <end position="266"/>
    </location>
</feature>
<dbReference type="RefSeq" id="WP_343953054.1">
    <property type="nucleotide sequence ID" value="NZ_BAAAHQ010000035.1"/>
</dbReference>
<organism evidence="6 7">
    <name type="scientific">Nonomuraea longicatena</name>
    <dbReference type="NCBI Taxonomy" id="83682"/>
    <lineage>
        <taxon>Bacteria</taxon>
        <taxon>Bacillati</taxon>
        <taxon>Actinomycetota</taxon>
        <taxon>Actinomycetes</taxon>
        <taxon>Streptosporangiales</taxon>
        <taxon>Streptosporangiaceae</taxon>
        <taxon>Nonomuraea</taxon>
    </lineage>
</organism>
<gene>
    <name evidence="6" type="ORF">GCM10009560_55840</name>
</gene>
<feature type="transmembrane region" description="Helical" evidence="4">
    <location>
        <begin position="71"/>
        <end position="89"/>
    </location>
</feature>
<feature type="transmembrane region" description="Helical" evidence="4">
    <location>
        <begin position="41"/>
        <end position="59"/>
    </location>
</feature>
<keyword evidence="7" id="KW-1185">Reference proteome</keyword>
<evidence type="ECO:0000256" key="4">
    <source>
        <dbReference type="SAM" id="Phobius"/>
    </source>
</evidence>
<protein>
    <recommendedName>
        <fullName evidence="5">Signal transduction histidine kinase subgroup 3 dimerisation and phosphoacceptor domain-containing protein</fullName>
    </recommendedName>
</protein>
<accession>A0ABP4AXP7</accession>
<dbReference type="EMBL" id="BAAAHQ010000035">
    <property type="protein sequence ID" value="GAA0942884.1"/>
    <property type="molecule type" value="Genomic_DNA"/>
</dbReference>
<dbReference type="InterPro" id="IPR036890">
    <property type="entry name" value="HATPase_C_sf"/>
</dbReference>
<feature type="transmembrane region" description="Helical" evidence="4">
    <location>
        <begin position="150"/>
        <end position="168"/>
    </location>
</feature>
<evidence type="ECO:0000259" key="5">
    <source>
        <dbReference type="Pfam" id="PF07730"/>
    </source>
</evidence>
<keyword evidence="2" id="KW-0418">Kinase</keyword>
<evidence type="ECO:0000256" key="3">
    <source>
        <dbReference type="ARBA" id="ARBA00023012"/>
    </source>
</evidence>
<dbReference type="PANTHER" id="PTHR24421">
    <property type="entry name" value="NITRATE/NITRITE SENSOR PROTEIN NARX-RELATED"/>
    <property type="match status" value="1"/>
</dbReference>
<evidence type="ECO:0000313" key="7">
    <source>
        <dbReference type="Proteomes" id="UP001501578"/>
    </source>
</evidence>
<keyword evidence="3" id="KW-0902">Two-component regulatory system</keyword>
<evidence type="ECO:0000256" key="1">
    <source>
        <dbReference type="ARBA" id="ARBA00022679"/>
    </source>
</evidence>
<dbReference type="PANTHER" id="PTHR24421:SF63">
    <property type="entry name" value="SENSOR HISTIDINE KINASE DESK"/>
    <property type="match status" value="1"/>
</dbReference>
<dbReference type="Gene3D" id="1.20.5.1930">
    <property type="match status" value="1"/>
</dbReference>
<keyword evidence="1" id="KW-0808">Transferase</keyword>
<dbReference type="InterPro" id="IPR011712">
    <property type="entry name" value="Sig_transdc_His_kin_sub3_dim/P"/>
</dbReference>
<name>A0ABP4AXP7_9ACTN</name>
<proteinExistence type="predicted"/>
<dbReference type="Proteomes" id="UP001501578">
    <property type="component" value="Unassembled WGS sequence"/>
</dbReference>
<sequence length="398" mass="42260">MDDLEHARARTWLIVGLPLALGGVLPALMILRNVVHPLLPWWRLGVAAVALVVFTWLGVRVSRALVEGGPYPLREASVSGVLAAVAGGVGGAEPYGWGFVPLAWLAVASGGVRRWVAVVQAAGTAVFLIGSALFWVARGESTMTVFGLDWTAWVVVVVVIYAAMCAVLPPSTRLWLWIWQLARQAHEGREARARLAVAEERLRFSRDMHDIVGHQLSALAVKSALAVRLAEGDGDAAKAEMTEVRDLTRKALRELREAVRGYRELDLTAELHSVKSVLEAAGVRCELRLPGRDAAGDVVGDVAGDLAGAAAPVLAVVLREAVTNVLKHSEAGFCAITLRLGPEGTTLEVRNDGVARRQAADLGSGLAGLGERLAAVDGTLSARPAGDGEFHLRAVVPR</sequence>
<comment type="caution">
    <text evidence="6">The sequence shown here is derived from an EMBL/GenBank/DDBJ whole genome shotgun (WGS) entry which is preliminary data.</text>
</comment>
<feature type="transmembrane region" description="Helical" evidence="4">
    <location>
        <begin position="12"/>
        <end position="35"/>
    </location>
</feature>
<keyword evidence="4" id="KW-0472">Membrane</keyword>
<evidence type="ECO:0000256" key="2">
    <source>
        <dbReference type="ARBA" id="ARBA00022777"/>
    </source>
</evidence>
<dbReference type="Gene3D" id="3.30.565.10">
    <property type="entry name" value="Histidine kinase-like ATPase, C-terminal domain"/>
    <property type="match status" value="1"/>
</dbReference>
<dbReference type="CDD" id="cd16917">
    <property type="entry name" value="HATPase_UhpB-NarQ-NarX-like"/>
    <property type="match status" value="1"/>
</dbReference>
<dbReference type="SUPFAM" id="SSF55874">
    <property type="entry name" value="ATPase domain of HSP90 chaperone/DNA topoisomerase II/histidine kinase"/>
    <property type="match status" value="1"/>
</dbReference>
<dbReference type="Pfam" id="PF07730">
    <property type="entry name" value="HisKA_3"/>
    <property type="match status" value="1"/>
</dbReference>
<keyword evidence="4" id="KW-1133">Transmembrane helix</keyword>
<feature type="transmembrane region" description="Helical" evidence="4">
    <location>
        <begin position="119"/>
        <end position="138"/>
    </location>
</feature>